<dbReference type="EMBL" id="UHIO01000001">
    <property type="protein sequence ID" value="SUP40045.1"/>
    <property type="molecule type" value="Genomic_DNA"/>
</dbReference>
<name>A0A380NGX8_9FIRM</name>
<keyword evidence="3 4" id="KW-0949">S-adenosyl-L-methionine</keyword>
<dbReference type="NCBIfam" id="TIGR01934">
    <property type="entry name" value="MenG_MenH_UbiE"/>
    <property type="match status" value="1"/>
</dbReference>
<evidence type="ECO:0000256" key="3">
    <source>
        <dbReference type="ARBA" id="ARBA00022691"/>
    </source>
</evidence>
<dbReference type="HAMAP" id="MF_01813">
    <property type="entry name" value="MenG_UbiE_methyltr"/>
    <property type="match status" value="1"/>
</dbReference>
<comment type="function">
    <text evidence="4">Methyltransferase required for the conversion of demethylmenaquinol (DMKH2) to menaquinol (MKH2).</text>
</comment>
<dbReference type="PROSITE" id="PS51608">
    <property type="entry name" value="SAM_MT_UBIE"/>
    <property type="match status" value="1"/>
</dbReference>
<gene>
    <name evidence="5" type="primary">ubiE</name>
    <name evidence="4" type="synonym">menG</name>
    <name evidence="5" type="ORF">NCTC12020_00194</name>
</gene>
<dbReference type="InterPro" id="IPR004033">
    <property type="entry name" value="UbiE/COQ5_MeTrFase"/>
</dbReference>
<accession>A0A380NGX8</accession>
<dbReference type="InterPro" id="IPR023576">
    <property type="entry name" value="UbiE/COQ5_MeTrFase_CS"/>
</dbReference>
<feature type="binding site" evidence="4">
    <location>
        <begin position="125"/>
        <end position="126"/>
    </location>
    <ligand>
        <name>S-adenosyl-L-methionine</name>
        <dbReference type="ChEBI" id="CHEBI:59789"/>
    </ligand>
</feature>
<evidence type="ECO:0000256" key="2">
    <source>
        <dbReference type="ARBA" id="ARBA00022679"/>
    </source>
</evidence>
<reference evidence="5 6" key="1">
    <citation type="submission" date="2018-06" db="EMBL/GenBank/DDBJ databases">
        <authorList>
            <consortium name="Pathogen Informatics"/>
            <person name="Doyle S."/>
        </authorList>
    </citation>
    <scope>NUCLEOTIDE SEQUENCE [LARGE SCALE GENOMIC DNA]</scope>
    <source>
        <strain evidence="5 6">NCTC12020</strain>
    </source>
</reference>
<dbReference type="Pfam" id="PF01209">
    <property type="entry name" value="Ubie_methyltran"/>
    <property type="match status" value="1"/>
</dbReference>
<dbReference type="Gene3D" id="3.40.50.150">
    <property type="entry name" value="Vaccinia Virus protein VP39"/>
    <property type="match status" value="1"/>
</dbReference>
<keyword evidence="6" id="KW-1185">Reference proteome</keyword>
<dbReference type="PROSITE" id="PS01183">
    <property type="entry name" value="UBIE_1"/>
    <property type="match status" value="1"/>
</dbReference>
<proteinExistence type="inferred from homology"/>
<feature type="binding site" evidence="4">
    <location>
        <position position="97"/>
    </location>
    <ligand>
        <name>S-adenosyl-L-methionine</name>
        <dbReference type="ChEBI" id="CHEBI:59789"/>
    </ligand>
</feature>
<comment type="caution">
    <text evidence="4">Lacks conserved residue(s) required for the propagation of feature annotation.</text>
</comment>
<evidence type="ECO:0000313" key="6">
    <source>
        <dbReference type="Proteomes" id="UP000255367"/>
    </source>
</evidence>
<evidence type="ECO:0000256" key="1">
    <source>
        <dbReference type="ARBA" id="ARBA00022603"/>
    </source>
</evidence>
<dbReference type="GO" id="GO:0032259">
    <property type="term" value="P:methylation"/>
    <property type="evidence" value="ECO:0007669"/>
    <property type="project" value="UniProtKB-KW"/>
</dbReference>
<evidence type="ECO:0000313" key="5">
    <source>
        <dbReference type="EMBL" id="SUP40045.1"/>
    </source>
</evidence>
<keyword evidence="4" id="KW-0474">Menaquinone biosynthesis</keyword>
<dbReference type="InterPro" id="IPR029063">
    <property type="entry name" value="SAM-dependent_MTases_sf"/>
</dbReference>
<dbReference type="SUPFAM" id="SSF53335">
    <property type="entry name" value="S-adenosyl-L-methionine-dependent methyltransferases"/>
    <property type="match status" value="1"/>
</dbReference>
<sequence length="254" mass="28746">MRVKKDMDGNTTRQSLQFTNHAEKEVFVQGVFSHIAKHYDLMNSLLSFHQDAYWRRFAVEKLTLEPDMRLLDVACGTGMLTKEALRQVPSLHIEALDFSPEMLAQGEVRLHEAGLLDRVNLVEGDAMNLPYEANSFDCAMSAFALRNVPDIIKTLSEMKRVVKPGGRVVTLELAKPTALGFKQLYYLYFEKILPVLGKLSKDNSSYAWLPESLRRYPHQSKVLEYFNEVGFEAATYYELTGGIVAVHVGIVPEA</sequence>
<organism evidence="5 6">
    <name type="scientific">Veillonella criceti</name>
    <dbReference type="NCBI Taxonomy" id="103891"/>
    <lineage>
        <taxon>Bacteria</taxon>
        <taxon>Bacillati</taxon>
        <taxon>Bacillota</taxon>
        <taxon>Negativicutes</taxon>
        <taxon>Veillonellales</taxon>
        <taxon>Veillonellaceae</taxon>
        <taxon>Veillonella</taxon>
    </lineage>
</organism>
<dbReference type="CDD" id="cd02440">
    <property type="entry name" value="AdoMet_MTases"/>
    <property type="match status" value="1"/>
</dbReference>
<dbReference type="EC" id="2.1.1.163" evidence="4"/>
<dbReference type="GO" id="GO:0043770">
    <property type="term" value="F:demethylmenaquinone methyltransferase activity"/>
    <property type="evidence" value="ECO:0007669"/>
    <property type="project" value="UniProtKB-UniRule"/>
</dbReference>
<keyword evidence="2 4" id="KW-0808">Transferase</keyword>
<dbReference type="PANTHER" id="PTHR43591:SF24">
    <property type="entry name" value="2-METHOXY-6-POLYPRENYL-1,4-BENZOQUINOL METHYLASE, MITOCHONDRIAL"/>
    <property type="match status" value="1"/>
</dbReference>
<comment type="pathway">
    <text evidence="4">Quinol/quinone metabolism; menaquinone biosynthesis; menaquinol from 1,4-dihydroxy-2-naphthoate: step 2/2.</text>
</comment>
<keyword evidence="1 4" id="KW-0489">Methyltransferase</keyword>
<protein>
    <recommendedName>
        <fullName evidence="4">Demethylmenaquinone methyltransferase</fullName>
        <ecNumber evidence="4">2.1.1.163</ecNumber>
    </recommendedName>
</protein>
<evidence type="ECO:0000256" key="4">
    <source>
        <dbReference type="HAMAP-Rule" id="MF_01813"/>
    </source>
</evidence>
<dbReference type="AlphaFoldDB" id="A0A380NGX8"/>
<comment type="catalytic activity">
    <reaction evidence="4">
        <text>a 2-demethylmenaquinol + S-adenosyl-L-methionine = a menaquinol + S-adenosyl-L-homocysteine + H(+)</text>
        <dbReference type="Rhea" id="RHEA:42640"/>
        <dbReference type="Rhea" id="RHEA-COMP:9539"/>
        <dbReference type="Rhea" id="RHEA-COMP:9563"/>
        <dbReference type="ChEBI" id="CHEBI:15378"/>
        <dbReference type="ChEBI" id="CHEBI:18151"/>
        <dbReference type="ChEBI" id="CHEBI:55437"/>
        <dbReference type="ChEBI" id="CHEBI:57856"/>
        <dbReference type="ChEBI" id="CHEBI:59789"/>
        <dbReference type="EC" id="2.1.1.163"/>
    </reaction>
</comment>
<dbReference type="Proteomes" id="UP000255367">
    <property type="component" value="Unassembled WGS sequence"/>
</dbReference>
<feature type="binding site" evidence="4">
    <location>
        <position position="77"/>
    </location>
    <ligand>
        <name>S-adenosyl-L-methionine</name>
        <dbReference type="ChEBI" id="CHEBI:59789"/>
    </ligand>
</feature>
<dbReference type="PANTHER" id="PTHR43591">
    <property type="entry name" value="METHYLTRANSFERASE"/>
    <property type="match status" value="1"/>
</dbReference>
<comment type="similarity">
    <text evidence="4">Belongs to the class I-like SAM-binding methyltransferase superfamily. MenG/UbiE family.</text>
</comment>
<dbReference type="GO" id="GO:0009234">
    <property type="term" value="P:menaquinone biosynthetic process"/>
    <property type="evidence" value="ECO:0007669"/>
    <property type="project" value="UniProtKB-UniRule"/>
</dbReference>
<dbReference type="UniPathway" id="UPA00079">
    <property type="reaction ID" value="UER00169"/>
</dbReference>